<dbReference type="GO" id="GO:0008643">
    <property type="term" value="P:carbohydrate transport"/>
    <property type="evidence" value="ECO:0000318"/>
    <property type="project" value="GO_Central"/>
</dbReference>
<feature type="transmembrane region" description="Helical" evidence="9">
    <location>
        <begin position="44"/>
        <end position="64"/>
    </location>
</feature>
<keyword evidence="4 9" id="KW-0762">Sugar transport</keyword>
<dbReference type="PANTHER" id="PTHR10791:SF236">
    <property type="entry name" value="BIDIRECTIONAL SUGAR TRANSPORTER SWEET8"/>
    <property type="match status" value="1"/>
</dbReference>
<dbReference type="AlphaFoldDB" id="A0A022S0I8"/>
<feature type="transmembrane region" description="Helical" evidence="9">
    <location>
        <begin position="194"/>
        <end position="214"/>
    </location>
</feature>
<evidence type="ECO:0000256" key="6">
    <source>
        <dbReference type="ARBA" id="ARBA00022737"/>
    </source>
</evidence>
<evidence type="ECO:0000256" key="4">
    <source>
        <dbReference type="ARBA" id="ARBA00022597"/>
    </source>
</evidence>
<feature type="transmembrane region" description="Helical" evidence="9">
    <location>
        <begin position="99"/>
        <end position="120"/>
    </location>
</feature>
<dbReference type="Proteomes" id="UP000030748">
    <property type="component" value="Unassembled WGS sequence"/>
</dbReference>
<dbReference type="GO" id="GO:0012505">
    <property type="term" value="C:endomembrane system"/>
    <property type="evidence" value="ECO:0007669"/>
    <property type="project" value="UniProtKB-SubCell"/>
</dbReference>
<dbReference type="Pfam" id="PF03083">
    <property type="entry name" value="MtN3_slv"/>
    <property type="match status" value="2"/>
</dbReference>
<dbReference type="PhylomeDB" id="A0A022S0I8"/>
<keyword evidence="6" id="KW-0677">Repeat</keyword>
<gene>
    <name evidence="10" type="ORF">MIMGU_mgv1a012834mg</name>
</gene>
<evidence type="ECO:0000256" key="8">
    <source>
        <dbReference type="ARBA" id="ARBA00023136"/>
    </source>
</evidence>
<evidence type="ECO:0000256" key="7">
    <source>
        <dbReference type="ARBA" id="ARBA00022989"/>
    </source>
</evidence>
<dbReference type="GO" id="GO:0051119">
    <property type="term" value="F:sugar transmembrane transporter activity"/>
    <property type="evidence" value="ECO:0000318"/>
    <property type="project" value="GO_Central"/>
</dbReference>
<dbReference type="FunFam" id="1.20.1280.290:FF:000002">
    <property type="entry name" value="Bidirectional sugar transporter SWEET"/>
    <property type="match status" value="1"/>
</dbReference>
<keyword evidence="5 9" id="KW-0812">Transmembrane</keyword>
<sequence>MQDHQIRFIVGIIGNIISAFLFISPSPVFWRICKNKSTQEFHPYPYLATLMNCILWVFYGIPIVHPDSTLVVSINGFGLALTLIYLSIFFYYTTKRNRVIMCLVLLAEAVAFTSICIPTLLAVHTHGERSTIVGTICIVFGIIMYGAPLSVAWKVIKTKSAEFLPIWLCVTGFVNGIIWFAYACLSKKIDINIAVPNGVGALLGFIQICIYAYYTFINPGNKDKPAEVQLPEKKTLPV</sequence>
<feature type="transmembrane region" description="Helical" evidence="9">
    <location>
        <begin position="163"/>
        <end position="182"/>
    </location>
</feature>
<evidence type="ECO:0000256" key="9">
    <source>
        <dbReference type="RuleBase" id="RU910715"/>
    </source>
</evidence>
<proteinExistence type="inferred from homology"/>
<evidence type="ECO:0000256" key="3">
    <source>
        <dbReference type="ARBA" id="ARBA00022448"/>
    </source>
</evidence>
<dbReference type="GO" id="GO:0051260">
    <property type="term" value="P:protein homooligomerization"/>
    <property type="evidence" value="ECO:0007669"/>
    <property type="project" value="UniProtKB-ARBA"/>
</dbReference>
<protein>
    <recommendedName>
        <fullName evidence="9">Bidirectional sugar transporter SWEET</fullName>
    </recommendedName>
</protein>
<keyword evidence="11" id="KW-1185">Reference proteome</keyword>
<name>A0A022S0I8_ERYGU</name>
<dbReference type="eggNOG" id="KOG1623">
    <property type="taxonomic scope" value="Eukaryota"/>
</dbReference>
<dbReference type="PANTHER" id="PTHR10791">
    <property type="entry name" value="RAG1-ACTIVATING PROTEIN 1"/>
    <property type="match status" value="1"/>
</dbReference>
<evidence type="ECO:0000256" key="5">
    <source>
        <dbReference type="ARBA" id="ARBA00022692"/>
    </source>
</evidence>
<feature type="transmembrane region" description="Helical" evidence="9">
    <location>
        <begin position="6"/>
        <end position="23"/>
    </location>
</feature>
<dbReference type="KEGG" id="egt:105969221"/>
<keyword evidence="8 9" id="KW-0472">Membrane</keyword>
<evidence type="ECO:0000313" key="11">
    <source>
        <dbReference type="Proteomes" id="UP000030748"/>
    </source>
</evidence>
<comment type="subcellular location">
    <subcellularLocation>
        <location evidence="9">Cell membrane</location>
        <topology evidence="9">Multi-pass membrane protein</topology>
    </subcellularLocation>
    <subcellularLocation>
        <location evidence="1">Endomembrane system</location>
        <topology evidence="1">Multi-pass membrane protein</topology>
    </subcellularLocation>
</comment>
<comment type="similarity">
    <text evidence="2 9">Belongs to the SWEET sugar transporter family.</text>
</comment>
<dbReference type="InterPro" id="IPR004316">
    <property type="entry name" value="SWEET_rpt"/>
</dbReference>
<organism evidence="10 11">
    <name type="scientific">Erythranthe guttata</name>
    <name type="common">Yellow monkey flower</name>
    <name type="synonym">Mimulus guttatus</name>
    <dbReference type="NCBI Taxonomy" id="4155"/>
    <lineage>
        <taxon>Eukaryota</taxon>
        <taxon>Viridiplantae</taxon>
        <taxon>Streptophyta</taxon>
        <taxon>Embryophyta</taxon>
        <taxon>Tracheophyta</taxon>
        <taxon>Spermatophyta</taxon>
        <taxon>Magnoliopsida</taxon>
        <taxon>eudicotyledons</taxon>
        <taxon>Gunneridae</taxon>
        <taxon>Pentapetalae</taxon>
        <taxon>asterids</taxon>
        <taxon>lamiids</taxon>
        <taxon>Lamiales</taxon>
        <taxon>Phrymaceae</taxon>
        <taxon>Erythranthe</taxon>
    </lineage>
</organism>
<accession>A0A022S0I8</accession>
<feature type="transmembrane region" description="Helical" evidence="9">
    <location>
        <begin position="132"/>
        <end position="151"/>
    </location>
</feature>
<dbReference type="FunFam" id="1.20.1280.290:FF:000001">
    <property type="entry name" value="Bidirectional sugar transporter SWEET"/>
    <property type="match status" value="1"/>
</dbReference>
<dbReference type="InterPro" id="IPR047664">
    <property type="entry name" value="SWEET"/>
</dbReference>
<dbReference type="OrthoDB" id="409725at2759"/>
<evidence type="ECO:0000313" key="10">
    <source>
        <dbReference type="EMBL" id="EYU44735.1"/>
    </source>
</evidence>
<comment type="function">
    <text evidence="9">Mediates both low-affinity uptake and efflux of sugar across the membrane.</text>
</comment>
<feature type="transmembrane region" description="Helical" evidence="9">
    <location>
        <begin position="70"/>
        <end position="92"/>
    </location>
</feature>
<keyword evidence="3 9" id="KW-0813">Transport</keyword>
<evidence type="ECO:0000256" key="2">
    <source>
        <dbReference type="ARBA" id="ARBA00007809"/>
    </source>
</evidence>
<evidence type="ECO:0000256" key="1">
    <source>
        <dbReference type="ARBA" id="ARBA00004127"/>
    </source>
</evidence>
<dbReference type="OMA" id="ICWAGYA"/>
<dbReference type="Gene3D" id="1.20.1280.290">
    <property type="match status" value="2"/>
</dbReference>
<dbReference type="EMBL" id="KI630210">
    <property type="protein sequence ID" value="EYU44735.1"/>
    <property type="molecule type" value="Genomic_DNA"/>
</dbReference>
<keyword evidence="7 9" id="KW-1133">Transmembrane helix</keyword>
<dbReference type="GO" id="GO:0016020">
    <property type="term" value="C:membrane"/>
    <property type="evidence" value="ECO:0000318"/>
    <property type="project" value="GO_Central"/>
</dbReference>
<reference evidence="10 11" key="1">
    <citation type="journal article" date="2013" name="Proc. Natl. Acad. Sci. U.S.A.">
        <title>Fine-scale variation in meiotic recombination in Mimulus inferred from population shotgun sequencing.</title>
        <authorList>
            <person name="Hellsten U."/>
            <person name="Wright K.M."/>
            <person name="Jenkins J."/>
            <person name="Shu S."/>
            <person name="Yuan Y."/>
            <person name="Wessler S.R."/>
            <person name="Schmutz J."/>
            <person name="Willis J.H."/>
            <person name="Rokhsar D.S."/>
        </authorList>
    </citation>
    <scope>NUCLEOTIDE SEQUENCE [LARGE SCALE GENOMIC DNA]</scope>
    <source>
        <strain evidence="11">cv. DUN x IM62</strain>
    </source>
</reference>
<dbReference type="GO" id="GO:0005886">
    <property type="term" value="C:plasma membrane"/>
    <property type="evidence" value="ECO:0007669"/>
    <property type="project" value="UniProtKB-SubCell"/>
</dbReference>